<dbReference type="InterPro" id="IPR052744">
    <property type="entry name" value="GPAT/DAPAT"/>
</dbReference>
<accession>A0A0S7BST5</accession>
<dbReference type="RefSeq" id="WP_062041438.1">
    <property type="nucleotide sequence ID" value="NZ_DF968182.1"/>
</dbReference>
<dbReference type="EMBL" id="DF968182">
    <property type="protein sequence ID" value="GAP43772.1"/>
    <property type="molecule type" value="Genomic_DNA"/>
</dbReference>
<protein>
    <submittedName>
        <fullName evidence="3">1-acyl-sn-glycerol-3-phosphate acyltransferase</fullName>
    </submittedName>
</protein>
<keyword evidence="3" id="KW-0012">Acyltransferase</keyword>
<feature type="transmembrane region" description="Helical" evidence="1">
    <location>
        <begin position="358"/>
        <end position="381"/>
    </location>
</feature>
<dbReference type="InterPro" id="IPR002123">
    <property type="entry name" value="Plipid/glycerol_acylTrfase"/>
</dbReference>
<keyword evidence="4" id="KW-1185">Reference proteome</keyword>
<dbReference type="PANTHER" id="PTHR31605">
    <property type="entry name" value="GLYCEROL-3-PHOSPHATE O-ACYLTRANSFERASE 1"/>
    <property type="match status" value="1"/>
</dbReference>
<feature type="transmembrane region" description="Helical" evidence="1">
    <location>
        <begin position="387"/>
        <end position="407"/>
    </location>
</feature>
<dbReference type="AlphaFoldDB" id="A0A0S7BST5"/>
<dbReference type="SUPFAM" id="SSF69593">
    <property type="entry name" value="Glycerol-3-phosphate (1)-acyltransferase"/>
    <property type="match status" value="1"/>
</dbReference>
<name>A0A0S7BST5_9BACT</name>
<dbReference type="Pfam" id="PF01553">
    <property type="entry name" value="Acyltransferase"/>
    <property type="match status" value="1"/>
</dbReference>
<dbReference type="GO" id="GO:0008654">
    <property type="term" value="P:phospholipid biosynthetic process"/>
    <property type="evidence" value="ECO:0007669"/>
    <property type="project" value="TreeGrafter"/>
</dbReference>
<evidence type="ECO:0000313" key="3">
    <source>
        <dbReference type="EMBL" id="GAP43772.1"/>
    </source>
</evidence>
<proteinExistence type="predicted"/>
<evidence type="ECO:0000256" key="1">
    <source>
        <dbReference type="SAM" id="Phobius"/>
    </source>
</evidence>
<dbReference type="GO" id="GO:0004366">
    <property type="term" value="F:glycerol-3-phosphate O-acyltransferase activity"/>
    <property type="evidence" value="ECO:0007669"/>
    <property type="project" value="TreeGrafter"/>
</dbReference>
<evidence type="ECO:0000313" key="4">
    <source>
        <dbReference type="Proteomes" id="UP000053091"/>
    </source>
</evidence>
<dbReference type="OrthoDB" id="9806008at2"/>
<dbReference type="SMART" id="SM00563">
    <property type="entry name" value="PlsC"/>
    <property type="match status" value="1"/>
</dbReference>
<evidence type="ECO:0000259" key="2">
    <source>
        <dbReference type="SMART" id="SM00563"/>
    </source>
</evidence>
<keyword evidence="1" id="KW-1133">Transmembrane helix</keyword>
<gene>
    <name evidence="3" type="ORF">TBC1_111930</name>
</gene>
<keyword evidence="1" id="KW-0812">Transmembrane</keyword>
<feature type="transmembrane region" description="Helical" evidence="1">
    <location>
        <begin position="309"/>
        <end position="337"/>
    </location>
</feature>
<organism evidence="3">
    <name type="scientific">Lentimicrobium saccharophilum</name>
    <dbReference type="NCBI Taxonomy" id="1678841"/>
    <lineage>
        <taxon>Bacteria</taxon>
        <taxon>Pseudomonadati</taxon>
        <taxon>Bacteroidota</taxon>
        <taxon>Bacteroidia</taxon>
        <taxon>Bacteroidales</taxon>
        <taxon>Lentimicrobiaceae</taxon>
        <taxon>Lentimicrobium</taxon>
    </lineage>
</organism>
<keyword evidence="1" id="KW-0472">Membrane</keyword>
<dbReference type="STRING" id="1678841.TBC1_111930"/>
<feature type="domain" description="Phospholipid/glycerol acyltransferase" evidence="2">
    <location>
        <begin position="45"/>
        <end position="173"/>
    </location>
</feature>
<dbReference type="PANTHER" id="PTHR31605:SF0">
    <property type="entry name" value="GLYCEROL-3-PHOSPHATE O-ACYLTRANSFERASE 1"/>
    <property type="match status" value="1"/>
</dbReference>
<keyword evidence="3" id="KW-0808">Transferase</keyword>
<dbReference type="Proteomes" id="UP000053091">
    <property type="component" value="Unassembled WGS sequence"/>
</dbReference>
<reference evidence="3" key="1">
    <citation type="journal article" date="2015" name="Genome Announc.">
        <title>Draft Genome Sequence of Bacteroidales Strain TBC1, a Novel Isolate from a Methanogenic Wastewater Treatment System.</title>
        <authorList>
            <person name="Tourlousse D.M."/>
            <person name="Matsuura N."/>
            <person name="Sun L."/>
            <person name="Toyonaga M."/>
            <person name="Kuroda K."/>
            <person name="Ohashi A."/>
            <person name="Cruz R."/>
            <person name="Yamaguchi T."/>
            <person name="Sekiguchi Y."/>
        </authorList>
    </citation>
    <scope>NUCLEOTIDE SEQUENCE [LARGE SCALE GENOMIC DNA]</scope>
    <source>
        <strain evidence="3">TBC1</strain>
    </source>
</reference>
<dbReference type="GO" id="GO:0016287">
    <property type="term" value="F:glycerone-phosphate O-acyltransferase activity"/>
    <property type="evidence" value="ECO:0007669"/>
    <property type="project" value="TreeGrafter"/>
</dbReference>
<sequence length="450" mass="51426">MGLNNIEHTPVWYRLLYALANLFFRLFYRRITVTGKHHVPKGEQLIFASNHQNALMDALAMLFAYGKPVVFLARADIFKKQRIARLLYFLKILPVFRPRDGAETMNQNYETFARTSRVLKAGVPIAILPEGTHSPIKKLQPLKKGICRIAFLTAESQDFKSDILIVPVGIDYTHYSRAGTELLVNYGEPIHVAEYYALYRENPQKAILQLRDRLAAAIKPLMIHVEQEEYYHTVQQLLLINRENRGKPEPGENKRGHHFAADRDFIGRLDLAAAADPAMLPALEQACTSYFNLLSHYKLRDRLFHPPQAGLLTIILQALFSLLLLPVHLAGMIFNYLPYKLPVIITKKVKDKQFLSSLHYGLGMVFFLFWYLIAGIVLGFITGNLIITISALIFLAAAGLFAFYHYIRLKVLIGRFRLLMLKNTGDEEYHHIKAAREAILQLLKNNGLTE</sequence>